<proteinExistence type="predicted"/>
<accession>A0A1A8XWF9</accession>
<reference evidence="1 2" key="1">
    <citation type="submission" date="2016-06" db="EMBL/GenBank/DDBJ databases">
        <authorList>
            <person name="Kjaerup R.B."/>
            <person name="Dalgaard T.S."/>
            <person name="Juul-Madsen H.R."/>
        </authorList>
    </citation>
    <scope>NUCLEOTIDE SEQUENCE [LARGE SCALE GENOMIC DNA]</scope>
    <source>
        <strain evidence="1">2</strain>
    </source>
</reference>
<gene>
    <name evidence="1" type="ORF">PROAA_2990006</name>
</gene>
<protein>
    <submittedName>
        <fullName evidence="1">Uncharacterized protein</fullName>
    </submittedName>
</protein>
<evidence type="ECO:0000313" key="1">
    <source>
        <dbReference type="EMBL" id="SBT08957.1"/>
    </source>
</evidence>
<evidence type="ECO:0000313" key="2">
    <source>
        <dbReference type="Proteomes" id="UP000199600"/>
    </source>
</evidence>
<keyword evidence="2" id="KW-1185">Reference proteome</keyword>
<dbReference type="EMBL" id="FLQY01000222">
    <property type="protein sequence ID" value="SBT08957.1"/>
    <property type="molecule type" value="Genomic_DNA"/>
</dbReference>
<dbReference type="AlphaFoldDB" id="A0A1A8XWF9"/>
<name>A0A1A8XWF9_9RHOO</name>
<dbReference type="Proteomes" id="UP000199600">
    <property type="component" value="Unassembled WGS sequence"/>
</dbReference>
<organism evidence="1 2">
    <name type="scientific">Candidatus Propionivibrio aalborgensis</name>
    <dbReference type="NCBI Taxonomy" id="1860101"/>
    <lineage>
        <taxon>Bacteria</taxon>
        <taxon>Pseudomonadati</taxon>
        <taxon>Pseudomonadota</taxon>
        <taxon>Betaproteobacteria</taxon>
        <taxon>Rhodocyclales</taxon>
        <taxon>Rhodocyclaceae</taxon>
        <taxon>Propionivibrio</taxon>
    </lineage>
</organism>
<sequence length="49" mass="5765">MRYHIKPCNLGRCTGLEPVTLGITIQAPYHFYRLLTNTHLNYHLCFQCL</sequence>